<sequence>MGRYLGFAVLVGLLALTLYVYRFEVGDLLAFHRQEITATVYLDNRCELRDSTLIVRDTATGAYAGFSRGFATLDTKERNRLRLELAPRYKDIEFLSVAYPARRSMTLIADCSPHPLIDLF</sequence>
<dbReference type="AlphaFoldDB" id="A0A2T0WPQ0"/>
<evidence type="ECO:0000313" key="2">
    <source>
        <dbReference type="Proteomes" id="UP000238392"/>
    </source>
</evidence>
<name>A0A2T0WPQ0_9RHOB</name>
<reference evidence="1 2" key="1">
    <citation type="submission" date="2018-03" db="EMBL/GenBank/DDBJ databases">
        <title>Genomic Encyclopedia of Archaeal and Bacterial Type Strains, Phase II (KMG-II): from individual species to whole genera.</title>
        <authorList>
            <person name="Goeker M."/>
        </authorList>
    </citation>
    <scope>NUCLEOTIDE SEQUENCE [LARGE SCALE GENOMIC DNA]</scope>
    <source>
        <strain evidence="1 2">DSM 100212</strain>
    </source>
</reference>
<proteinExistence type="predicted"/>
<organism evidence="1 2">
    <name type="scientific">Donghicola tyrosinivorans</name>
    <dbReference type="NCBI Taxonomy" id="1652492"/>
    <lineage>
        <taxon>Bacteria</taxon>
        <taxon>Pseudomonadati</taxon>
        <taxon>Pseudomonadota</taxon>
        <taxon>Alphaproteobacteria</taxon>
        <taxon>Rhodobacterales</taxon>
        <taxon>Roseobacteraceae</taxon>
        <taxon>Donghicola</taxon>
    </lineage>
</organism>
<dbReference type="Proteomes" id="UP000238392">
    <property type="component" value="Unassembled WGS sequence"/>
</dbReference>
<keyword evidence="2" id="KW-1185">Reference proteome</keyword>
<accession>A0A2T0WPQ0</accession>
<gene>
    <name evidence="1" type="ORF">CLV74_10720</name>
</gene>
<dbReference type="EMBL" id="PVTQ01000007">
    <property type="protein sequence ID" value="PRY88679.1"/>
    <property type="molecule type" value="Genomic_DNA"/>
</dbReference>
<comment type="caution">
    <text evidence="1">The sequence shown here is derived from an EMBL/GenBank/DDBJ whole genome shotgun (WGS) entry which is preliminary data.</text>
</comment>
<protein>
    <submittedName>
        <fullName evidence="1">Uncharacterized protein</fullName>
    </submittedName>
</protein>
<evidence type="ECO:0000313" key="1">
    <source>
        <dbReference type="EMBL" id="PRY88679.1"/>
    </source>
</evidence>